<name>A0A162YQM9_9MICO</name>
<proteinExistence type="inferred from homology"/>
<evidence type="ECO:0000313" key="3">
    <source>
        <dbReference type="EMBL" id="PAK96050.1"/>
    </source>
</evidence>
<dbReference type="UniPathway" id="UPA00078">
    <property type="reaction ID" value="UER00161"/>
</dbReference>
<dbReference type="GO" id="GO:0000287">
    <property type="term" value="F:magnesium ion binding"/>
    <property type="evidence" value="ECO:0007669"/>
    <property type="project" value="UniProtKB-UniRule"/>
</dbReference>
<keyword evidence="1" id="KW-0460">Magnesium</keyword>
<dbReference type="GO" id="GO:0004141">
    <property type="term" value="F:dethiobiotin synthase activity"/>
    <property type="evidence" value="ECO:0007669"/>
    <property type="project" value="UniProtKB-UniRule"/>
</dbReference>
<reference evidence="2" key="2">
    <citation type="submission" date="2016-01" db="EMBL/GenBank/DDBJ databases">
        <authorList>
            <person name="Hong K.W."/>
        </authorList>
    </citation>
    <scope>NUCLEOTIDE SEQUENCE</scope>
    <source>
        <strain evidence="2">M40</strain>
    </source>
</reference>
<feature type="binding site" evidence="1">
    <location>
        <begin position="220"/>
        <end position="221"/>
    </location>
    <ligand>
        <name>ATP</name>
        <dbReference type="ChEBI" id="CHEBI:30616"/>
    </ligand>
</feature>
<keyword evidence="1" id="KW-0547">Nucleotide-binding</keyword>
<dbReference type="GO" id="GO:0005524">
    <property type="term" value="F:ATP binding"/>
    <property type="evidence" value="ECO:0007669"/>
    <property type="project" value="UniProtKB-UniRule"/>
</dbReference>
<dbReference type="InterPro" id="IPR004472">
    <property type="entry name" value="DTB_synth_BioD"/>
</dbReference>
<dbReference type="SUPFAM" id="SSF52540">
    <property type="entry name" value="P-loop containing nucleoside triphosphate hydrolases"/>
    <property type="match status" value="1"/>
</dbReference>
<dbReference type="EMBL" id="CP065682">
    <property type="protein sequence ID" value="QPS32688.1"/>
    <property type="molecule type" value="Genomic_DNA"/>
</dbReference>
<comment type="cofactor">
    <cofactor evidence="1">
        <name>Mg(2+)</name>
        <dbReference type="ChEBI" id="CHEBI:18420"/>
    </cofactor>
</comment>
<comment type="function">
    <text evidence="1">Catalyzes a mechanistically unusual reaction, the ATP-dependent insertion of CO2 between the N7 and N8 nitrogen atoms of 7,8-diaminopelargonic acid (DAPA, also called 7,8-diammoniononanoate) to form a ureido ring.</text>
</comment>
<evidence type="ECO:0000313" key="7">
    <source>
        <dbReference type="Proteomes" id="UP000594979"/>
    </source>
</evidence>
<feature type="binding site" evidence="1">
    <location>
        <begin position="13"/>
        <end position="18"/>
    </location>
    <ligand>
        <name>ATP</name>
        <dbReference type="ChEBI" id="CHEBI:30616"/>
    </ligand>
</feature>
<evidence type="ECO:0000313" key="4">
    <source>
        <dbReference type="EMBL" id="QPS32688.1"/>
    </source>
</evidence>
<dbReference type="KEGG" id="bcau:I6G59_11835"/>
<comment type="pathway">
    <text evidence="1">Cofactor biosynthesis; biotin biosynthesis; biotin from 7,8-diaminononanoate: step 1/2.</text>
</comment>
<keyword evidence="1" id="KW-0436">Ligase</keyword>
<feature type="active site" evidence="1">
    <location>
        <position position="38"/>
    </location>
</feature>
<feature type="binding site" evidence="1">
    <location>
        <position position="67"/>
    </location>
    <ligand>
        <name>Mg(2+)</name>
        <dbReference type="ChEBI" id="CHEBI:18420"/>
    </ligand>
</feature>
<dbReference type="GO" id="GO:0005829">
    <property type="term" value="C:cytosol"/>
    <property type="evidence" value="ECO:0007669"/>
    <property type="project" value="TreeGrafter"/>
</dbReference>
<comment type="catalytic activity">
    <reaction evidence="1">
        <text>(7R,8S)-7,8-diammoniononanoate + CO2 + ATP = (4R,5S)-dethiobiotin + ADP + phosphate + 3 H(+)</text>
        <dbReference type="Rhea" id="RHEA:15805"/>
        <dbReference type="ChEBI" id="CHEBI:15378"/>
        <dbReference type="ChEBI" id="CHEBI:16526"/>
        <dbReference type="ChEBI" id="CHEBI:30616"/>
        <dbReference type="ChEBI" id="CHEBI:43474"/>
        <dbReference type="ChEBI" id="CHEBI:149469"/>
        <dbReference type="ChEBI" id="CHEBI:149473"/>
        <dbReference type="ChEBI" id="CHEBI:456216"/>
        <dbReference type="EC" id="6.3.3.3"/>
    </reaction>
</comment>
<feature type="binding site" evidence="1">
    <location>
        <position position="67"/>
    </location>
    <ligand>
        <name>ATP</name>
        <dbReference type="ChEBI" id="CHEBI:30616"/>
    </ligand>
</feature>
<keyword evidence="1" id="KW-0963">Cytoplasm</keyword>
<dbReference type="EMBL" id="LQQR01000039">
    <property type="protein sequence ID" value="KZE13711.1"/>
    <property type="molecule type" value="Genomic_DNA"/>
</dbReference>
<dbReference type="Gene3D" id="3.40.50.300">
    <property type="entry name" value="P-loop containing nucleotide triphosphate hydrolases"/>
    <property type="match status" value="1"/>
</dbReference>
<comment type="similarity">
    <text evidence="1">Belongs to the dethiobiotin synthetase family.</text>
</comment>
<dbReference type="Pfam" id="PF13500">
    <property type="entry name" value="AAA_26"/>
    <property type="match status" value="1"/>
</dbReference>
<keyword evidence="1" id="KW-0093">Biotin biosynthesis</keyword>
<dbReference type="Proteomes" id="UP000594979">
    <property type="component" value="Chromosome"/>
</dbReference>
<feature type="binding site" evidence="1">
    <location>
        <position position="257"/>
    </location>
    <ligand>
        <name>ATP</name>
        <dbReference type="ChEBI" id="CHEBI:30616"/>
    </ligand>
</feature>
<comment type="subcellular location">
    <subcellularLocation>
        <location evidence="1">Cytoplasm</location>
    </subcellularLocation>
</comment>
<dbReference type="GO" id="GO:0009102">
    <property type="term" value="P:biotin biosynthetic process"/>
    <property type="evidence" value="ECO:0007669"/>
    <property type="project" value="UniProtKB-UniRule"/>
</dbReference>
<evidence type="ECO:0000256" key="1">
    <source>
        <dbReference type="HAMAP-Rule" id="MF_00336"/>
    </source>
</evidence>
<dbReference type="Proteomes" id="UP000216867">
    <property type="component" value="Unassembled WGS sequence"/>
</dbReference>
<dbReference type="InterPro" id="IPR027417">
    <property type="entry name" value="P-loop_NTPase"/>
</dbReference>
<evidence type="ECO:0000313" key="5">
    <source>
        <dbReference type="Proteomes" id="UP000076612"/>
    </source>
</evidence>
<dbReference type="RefSeq" id="WP_009375501.1">
    <property type="nucleotide sequence ID" value="NZ_CBDRLP010000015.1"/>
</dbReference>
<dbReference type="PANTHER" id="PTHR43210">
    <property type="entry name" value="DETHIOBIOTIN SYNTHETASE"/>
    <property type="match status" value="1"/>
</dbReference>
<organism evidence="3 6">
    <name type="scientific">Brevibacterium casei</name>
    <dbReference type="NCBI Taxonomy" id="33889"/>
    <lineage>
        <taxon>Bacteria</taxon>
        <taxon>Bacillati</taxon>
        <taxon>Actinomycetota</taxon>
        <taxon>Actinomycetes</taxon>
        <taxon>Micrococcales</taxon>
        <taxon>Brevibacteriaceae</taxon>
        <taxon>Brevibacterium</taxon>
    </lineage>
</organism>
<dbReference type="CDD" id="cd03109">
    <property type="entry name" value="DTBS"/>
    <property type="match status" value="1"/>
</dbReference>
<dbReference type="PIRSF" id="PIRSF006755">
    <property type="entry name" value="DTB_synth"/>
    <property type="match status" value="1"/>
</dbReference>
<evidence type="ECO:0000313" key="2">
    <source>
        <dbReference type="EMBL" id="KZE13711.1"/>
    </source>
</evidence>
<accession>A0A162YQM9</accession>
<sequence>MNRYVVVTGTDTGVGKTVATAALAVRLRRAGHRVHIRKPAQTGLVAATDPRRSSLEASYTDVVTCGDAEIAARLSGAPSSTAVTLTLPMAPAAAAEHEGVVLPTPRDHAEAIVSLAHRMTEEAGVGEAASGAAAVGPGRPGPSAHWDSVILVEGAGGLLVDLGGGGTLADIAAELADLDPAAGLAVIVVVRTGLGTLNHTALTCEALRTRGLPVSGIVLGSWPGNPTPVEVDNRRRLGEYGPVIGAVSDGAGTLDPEAFAAAAPAWTAFD</sequence>
<comment type="subunit">
    <text evidence="1">Homodimer.</text>
</comment>
<feature type="binding site" evidence="1">
    <location>
        <position position="153"/>
    </location>
    <ligand>
        <name>Mg(2+)</name>
        <dbReference type="ChEBI" id="CHEBI:18420"/>
    </ligand>
</feature>
<reference evidence="4 7" key="4">
    <citation type="submission" date="2020-12" db="EMBL/GenBank/DDBJ databases">
        <title>FDA dAtabase for Regulatory Grade micrObial Sequences (FDA-ARGOS): Supporting development and validation of Infectious Disease Dx tests.</title>
        <authorList>
            <person name="Sproer C."/>
            <person name="Gronow S."/>
            <person name="Severitt S."/>
            <person name="Schroder I."/>
            <person name="Tallon L."/>
            <person name="Sadzewicz L."/>
            <person name="Zhao X."/>
            <person name="Boylan J."/>
            <person name="Ott S."/>
            <person name="Bowen H."/>
            <person name="Vavikolanu K."/>
            <person name="Mehta A."/>
            <person name="Aluvathingal J."/>
            <person name="Nadendla S."/>
            <person name="Lowell S."/>
            <person name="Myers T."/>
            <person name="Yan Y."/>
            <person name="Sichtig H."/>
        </authorList>
    </citation>
    <scope>NUCLEOTIDE SEQUENCE [LARGE SCALE GENOMIC DNA]</scope>
    <source>
        <strain evidence="4 7">FDAARGOS_902</strain>
    </source>
</reference>
<reference evidence="3 6" key="3">
    <citation type="submission" date="2017-04" db="EMBL/GenBank/DDBJ databases">
        <title>Kefir bacterial isolates.</title>
        <authorList>
            <person name="Kim Y."/>
            <person name="Blasche S."/>
            <person name="Patil K.R."/>
        </authorList>
    </citation>
    <scope>NUCLEOTIDE SEQUENCE [LARGE SCALE GENOMIC DNA]</scope>
    <source>
        <strain evidence="3 6">OG2</strain>
    </source>
</reference>
<feature type="binding site" evidence="1">
    <location>
        <position position="42"/>
    </location>
    <ligand>
        <name>substrate</name>
    </ligand>
</feature>
<gene>
    <name evidence="1" type="primary">bioD</name>
    <name evidence="2" type="ORF">AVW13_15645</name>
    <name evidence="3" type="ORF">B8X04_07305</name>
    <name evidence="4" type="ORF">I6G59_11835</name>
</gene>
<dbReference type="PANTHER" id="PTHR43210:SF5">
    <property type="entry name" value="DETHIOBIOTIN SYNTHETASE"/>
    <property type="match status" value="1"/>
</dbReference>
<dbReference type="EC" id="6.3.3.3" evidence="1"/>
<dbReference type="HAMAP" id="MF_00336">
    <property type="entry name" value="BioD"/>
    <property type="match status" value="1"/>
</dbReference>
<dbReference type="EMBL" id="NCWY01000005">
    <property type="protein sequence ID" value="PAK96050.1"/>
    <property type="molecule type" value="Genomic_DNA"/>
</dbReference>
<dbReference type="AlphaFoldDB" id="A0A162YQM9"/>
<dbReference type="Proteomes" id="UP000076612">
    <property type="component" value="Unassembled WGS sequence"/>
</dbReference>
<keyword evidence="1" id="KW-0067">ATP-binding</keyword>
<reference evidence="5" key="1">
    <citation type="submission" date="2016-01" db="EMBL/GenBank/DDBJ databases">
        <title>Draft genome of Chromobacterium sp. F49.</title>
        <authorList>
            <person name="Hong K.W."/>
        </authorList>
    </citation>
    <scope>NUCLEOTIDE SEQUENCE [LARGE SCALE GENOMIC DNA]</scope>
    <source>
        <strain evidence="5">M40</strain>
    </source>
</reference>
<keyword evidence="1" id="KW-0479">Metal-binding</keyword>
<evidence type="ECO:0000313" key="6">
    <source>
        <dbReference type="Proteomes" id="UP000216867"/>
    </source>
</evidence>
<dbReference type="STRING" id="33889.AVW13_15645"/>
<protein>
    <recommendedName>
        <fullName evidence="1">ATP-dependent dethiobiotin synthetase BioD</fullName>
        <ecNumber evidence="1">6.3.3.3</ecNumber>
    </recommendedName>
    <alternativeName>
        <fullName evidence="1">DTB synthetase</fullName>
        <shortName evidence="1">DTBS</shortName>
    </alternativeName>
    <alternativeName>
        <fullName evidence="1">Dethiobiotin synthase</fullName>
    </alternativeName>
</protein>
<feature type="binding site" evidence="1">
    <location>
        <position position="17"/>
    </location>
    <ligand>
        <name>Mg(2+)</name>
        <dbReference type="ChEBI" id="CHEBI:18420"/>
    </ligand>
</feature>
<comment type="caution">
    <text evidence="1">Lacks conserved residue(s) required for the propagation of feature annotation.</text>
</comment>
<feature type="binding site" evidence="1">
    <location>
        <begin position="153"/>
        <end position="156"/>
    </location>
    <ligand>
        <name>ATP</name>
        <dbReference type="ChEBI" id="CHEBI:30616"/>
    </ligand>
</feature>